<dbReference type="SUPFAM" id="SSF52540">
    <property type="entry name" value="P-loop containing nucleoside triphosphate hydrolases"/>
    <property type="match status" value="1"/>
</dbReference>
<dbReference type="InterPro" id="IPR009057">
    <property type="entry name" value="Homeodomain-like_sf"/>
</dbReference>
<reference evidence="8 9" key="1">
    <citation type="submission" date="2006-10" db="EMBL/GenBank/DDBJ databases">
        <title>Complete sequence of plasmid pPRO1 of Pelobacter propionicus DSM 2379.</title>
        <authorList>
            <consortium name="US DOE Joint Genome Institute"/>
            <person name="Copeland A."/>
            <person name="Lucas S."/>
            <person name="Lapidus A."/>
            <person name="Barry K."/>
            <person name="Detter J.C."/>
            <person name="Glavina del Rio T."/>
            <person name="Hammon N."/>
            <person name="Israni S."/>
            <person name="Dalin E."/>
            <person name="Tice H."/>
            <person name="Pitluck S."/>
            <person name="Saunders E."/>
            <person name="Brettin T."/>
            <person name="Bruce D."/>
            <person name="Han C."/>
            <person name="Tapia R."/>
            <person name="Schmutz J."/>
            <person name="Larimer F."/>
            <person name="Land M."/>
            <person name="Hauser L."/>
            <person name="Kyrpides N."/>
            <person name="Kim E."/>
            <person name="Lovley D."/>
            <person name="Richardson P."/>
        </authorList>
    </citation>
    <scope>NUCLEOTIDE SEQUENCE [LARGE SCALE GENOMIC DNA]</scope>
    <source>
        <strain evidence="9">DSM 2379 / NBRC 103807 / OttBd1</strain>
        <plasmid evidence="9">Plasmid pPRO1</plasmid>
    </source>
</reference>
<dbReference type="Pfam" id="PF14532">
    <property type="entry name" value="Sigma54_activ_2"/>
    <property type="match status" value="1"/>
</dbReference>
<dbReference type="InterPro" id="IPR002197">
    <property type="entry name" value="HTH_Fis"/>
</dbReference>
<dbReference type="Pfam" id="PF02954">
    <property type="entry name" value="HTH_8"/>
    <property type="match status" value="1"/>
</dbReference>
<evidence type="ECO:0000259" key="6">
    <source>
        <dbReference type="PROSITE" id="PS50045"/>
    </source>
</evidence>
<dbReference type="Gene3D" id="3.40.50.2300">
    <property type="match status" value="1"/>
</dbReference>
<dbReference type="GO" id="GO:0005524">
    <property type="term" value="F:ATP binding"/>
    <property type="evidence" value="ECO:0007669"/>
    <property type="project" value="UniProtKB-KW"/>
</dbReference>
<dbReference type="InterPro" id="IPR058031">
    <property type="entry name" value="AAA_lid_NorR"/>
</dbReference>
<keyword evidence="3" id="KW-0805">Transcription regulation</keyword>
<dbReference type="HOGENOM" id="CLU_000445_0_6_7"/>
<sequence length="463" mass="51862">MTLYYRCLMSGVFPINPVLVIDDDEIWLKSFSFQLKRKLGVTNVIPCSKPEEVMSILVSRPVTIVILDFTMPRIMGDQLLMNIKTEYPDIPVILLTGSDQVDIAVRCMQRGAFDYFVKSVDINQVLSGVLRAIKHRETLQENRLLNSGFLNETSQMVSVGGSFAGLWTRSLRMLRIFRYLEAIAQSSEPLLFTGEYGTGKATFAKALHATGKREGQFVYCKILEHGDFFPDALSGYRRGDSLLEKAGGGTIYLEGIEHLTRSGECFLTNLLESSQFSPLQSLKSKWFTGRIVASAGVPIDEISGMKQLMMKFSSHTVEIPALRERREDLPVLLDCFLEEASRNYGKSRPTIPPELLTLLGVYEFPRNVQELRDMVFEAVLSHSSGVLSMETFKERISDYATILPHDTQLVKFTGPRLPTLSEVQDILISEACRRASGNQGVMADMLGISRTAVNKRLKANKSS</sequence>
<evidence type="ECO:0000256" key="3">
    <source>
        <dbReference type="ARBA" id="ARBA00023015"/>
    </source>
</evidence>
<dbReference type="InterPro" id="IPR027417">
    <property type="entry name" value="P-loop_NTPase"/>
</dbReference>
<evidence type="ECO:0000256" key="4">
    <source>
        <dbReference type="ARBA" id="ARBA00023163"/>
    </source>
</evidence>
<dbReference type="Gene3D" id="1.10.8.60">
    <property type="match status" value="1"/>
</dbReference>
<dbReference type="Proteomes" id="UP000006732">
    <property type="component" value="Plasmid pPRO1"/>
</dbReference>
<dbReference type="Gene3D" id="3.40.50.300">
    <property type="entry name" value="P-loop containing nucleotide triphosphate hydrolases"/>
    <property type="match status" value="1"/>
</dbReference>
<keyword evidence="4" id="KW-0804">Transcription</keyword>
<evidence type="ECO:0000313" key="9">
    <source>
        <dbReference type="Proteomes" id="UP000006732"/>
    </source>
</evidence>
<keyword evidence="8" id="KW-0614">Plasmid</keyword>
<dbReference type="GO" id="GO:0006355">
    <property type="term" value="P:regulation of DNA-templated transcription"/>
    <property type="evidence" value="ECO:0007669"/>
    <property type="project" value="InterPro"/>
</dbReference>
<dbReference type="Pfam" id="PF25601">
    <property type="entry name" value="AAA_lid_14"/>
    <property type="match status" value="1"/>
</dbReference>
<dbReference type="AlphaFoldDB" id="A0R7S4"/>
<evidence type="ECO:0000256" key="2">
    <source>
        <dbReference type="ARBA" id="ARBA00022840"/>
    </source>
</evidence>
<evidence type="ECO:0000259" key="7">
    <source>
        <dbReference type="PROSITE" id="PS50110"/>
    </source>
</evidence>
<dbReference type="Pfam" id="PF00072">
    <property type="entry name" value="Response_reg"/>
    <property type="match status" value="1"/>
</dbReference>
<dbReference type="SUPFAM" id="SSF46689">
    <property type="entry name" value="Homeodomain-like"/>
    <property type="match status" value="1"/>
</dbReference>
<dbReference type="PANTHER" id="PTHR32071:SF13">
    <property type="entry name" value="RESPONSE REGULATOR HSFA"/>
    <property type="match status" value="1"/>
</dbReference>
<geneLocation type="plasmid" evidence="8 9">
    <name>pPRO1</name>
</geneLocation>
<dbReference type="PROSITE" id="PS50045">
    <property type="entry name" value="SIGMA54_INTERACT_4"/>
    <property type="match status" value="1"/>
</dbReference>
<dbReference type="GO" id="GO:0043565">
    <property type="term" value="F:sequence-specific DNA binding"/>
    <property type="evidence" value="ECO:0007669"/>
    <property type="project" value="InterPro"/>
</dbReference>
<evidence type="ECO:0000256" key="1">
    <source>
        <dbReference type="ARBA" id="ARBA00022741"/>
    </source>
</evidence>
<evidence type="ECO:0000313" key="8">
    <source>
        <dbReference type="EMBL" id="ABL01382.1"/>
    </source>
</evidence>
<organism evidence="8 9">
    <name type="scientific">Pelobacter propionicus (strain DSM 2379 / NBRC 103807 / OttBd1)</name>
    <dbReference type="NCBI Taxonomy" id="338966"/>
    <lineage>
        <taxon>Bacteria</taxon>
        <taxon>Pseudomonadati</taxon>
        <taxon>Thermodesulfobacteriota</taxon>
        <taxon>Desulfuromonadia</taxon>
        <taxon>Desulfuromonadales</taxon>
        <taxon>Desulfuromonadaceae</taxon>
        <taxon>Pelobacter</taxon>
    </lineage>
</organism>
<accession>A0R7S4</accession>
<dbReference type="SMART" id="SM00448">
    <property type="entry name" value="REC"/>
    <property type="match status" value="1"/>
</dbReference>
<keyword evidence="2" id="KW-0067">ATP-binding</keyword>
<dbReference type="EMBL" id="CP000483">
    <property type="protein sequence ID" value="ABL01382.1"/>
    <property type="molecule type" value="Genomic_DNA"/>
</dbReference>
<keyword evidence="5" id="KW-0597">Phosphoprotein</keyword>
<feature type="domain" description="Sigma-54 factor interaction" evidence="6">
    <location>
        <begin position="166"/>
        <end position="380"/>
    </location>
</feature>
<feature type="modified residue" description="4-aspartylphosphate" evidence="5">
    <location>
        <position position="68"/>
    </location>
</feature>
<dbReference type="KEGG" id="ppd:Ppro_3794"/>
<gene>
    <name evidence="8" type="ordered locus">Ppro_3794</name>
</gene>
<evidence type="ECO:0000256" key="5">
    <source>
        <dbReference type="PROSITE-ProRule" id="PRU00169"/>
    </source>
</evidence>
<name>A0R7S4_PELPD</name>
<proteinExistence type="predicted"/>
<dbReference type="InterPro" id="IPR002078">
    <property type="entry name" value="Sigma_54_int"/>
</dbReference>
<dbReference type="eggNOG" id="COG2204">
    <property type="taxonomic scope" value="Bacteria"/>
</dbReference>
<dbReference type="InterPro" id="IPR001789">
    <property type="entry name" value="Sig_transdc_resp-reg_receiver"/>
</dbReference>
<dbReference type="SUPFAM" id="SSF52172">
    <property type="entry name" value="CheY-like"/>
    <property type="match status" value="1"/>
</dbReference>
<dbReference type="PROSITE" id="PS50110">
    <property type="entry name" value="RESPONSE_REGULATORY"/>
    <property type="match status" value="1"/>
</dbReference>
<dbReference type="InterPro" id="IPR011006">
    <property type="entry name" value="CheY-like_superfamily"/>
</dbReference>
<protein>
    <submittedName>
        <fullName evidence="8">Two component, sigma54 specific, transcriptional regulator, Fis family</fullName>
    </submittedName>
</protein>
<keyword evidence="1" id="KW-0547">Nucleotide-binding</keyword>
<dbReference type="GO" id="GO:0000160">
    <property type="term" value="P:phosphorelay signal transduction system"/>
    <property type="evidence" value="ECO:0007669"/>
    <property type="project" value="InterPro"/>
</dbReference>
<dbReference type="PANTHER" id="PTHR32071">
    <property type="entry name" value="TRANSCRIPTIONAL REGULATORY PROTEIN"/>
    <property type="match status" value="1"/>
</dbReference>
<keyword evidence="9" id="KW-1185">Reference proteome</keyword>
<feature type="domain" description="Response regulatory" evidence="7">
    <location>
        <begin position="17"/>
        <end position="133"/>
    </location>
</feature>